<evidence type="ECO:0000259" key="2">
    <source>
        <dbReference type="Pfam" id="PF25043"/>
    </source>
</evidence>
<dbReference type="Pfam" id="PF25043">
    <property type="entry name" value="DUF7788"/>
    <property type="match status" value="1"/>
</dbReference>
<feature type="domain" description="DUF7788" evidence="2">
    <location>
        <begin position="422"/>
        <end position="634"/>
    </location>
</feature>
<sequence length="646" mass="71531">MDALKESANFTRTAKGAPALSSTTDAVLDAFHGIDGHASAAEIARLLAASWAVDPARTLRVIWYTRSIHDGKGEREAFYRAFAWLYEAHPRTAIANLEQLVLPLCGKKHDGAHGYWKDLLNLVCLAVEGELTTRKKDLQFGFLHRFTPRRTRLPKDFDAKAARVEVAQRQHANLVDKLADNKSRALYVAVARLFAKALAKDLAILDQISCAMLSSDKATLSRELSLVGKWAPTPGGSHDRVTNLSTAIAALLLHDQALPPSDFPAAVRSAGAQAAAQHADLAHVLRSFLQRWVLRPLRAQLACPEPLMSAGRWNKINYGRVPGVCMKLNTERFFQHDPDRFQEYLISVETGERKIASATLLPHQLVAAAVAADMQLSERVDKSKYPKLDAARRELAEMKSRVAQVQWRDLVCRMRENGRLDNAIAVCDVSGSMGFVGTSRADQPIYAAIALSLLLASLAKPPFDAGFITFSSEPQFVELDLTRKSLAELVTEMSGADWGYNTNFSAVFLELLLPLAKKHAVPKEEMIKRIFVFSDMQFDEAYGQGDWETNYDAIARAYEDAGYDAPEIVFWDLSMATQRTVEVEATRKGVALMNGFSAGLMKVFLGDEEEAEGEEDWVEVKQEFNPVNVMDKAVGKQSFDGLVVMD</sequence>
<dbReference type="KEGG" id="scm:SCHCO_02621969"/>
<dbReference type="InterPro" id="IPR036465">
    <property type="entry name" value="vWFA_dom_sf"/>
</dbReference>
<dbReference type="PANTHER" id="PTHR31373:SF27">
    <property type="entry name" value="TROVE DOMAIN-CONTAINING PROTEIN"/>
    <property type="match status" value="1"/>
</dbReference>
<dbReference type="PANTHER" id="PTHR31373">
    <property type="entry name" value="OS06G0652100 PROTEIN"/>
    <property type="match status" value="1"/>
</dbReference>
<organism evidence="4">
    <name type="scientific">Schizophyllum commune (strain H4-8 / FGSC 9210)</name>
    <name type="common">Split gill fungus</name>
    <dbReference type="NCBI Taxonomy" id="578458"/>
    <lineage>
        <taxon>Eukaryota</taxon>
        <taxon>Fungi</taxon>
        <taxon>Dikarya</taxon>
        <taxon>Basidiomycota</taxon>
        <taxon>Agaricomycotina</taxon>
        <taxon>Agaricomycetes</taxon>
        <taxon>Agaricomycetidae</taxon>
        <taxon>Agaricales</taxon>
        <taxon>Schizophyllaceae</taxon>
        <taxon>Schizophyllum</taxon>
    </lineage>
</organism>
<dbReference type="EMBL" id="GL377302">
    <property type="protein sequence ID" value="EFJ03013.1"/>
    <property type="molecule type" value="Genomic_DNA"/>
</dbReference>
<dbReference type="InterPro" id="IPR058580">
    <property type="entry name" value="DUF2828"/>
</dbReference>
<gene>
    <name evidence="3" type="ORF">SCHCODRAFT_46868</name>
</gene>
<proteinExistence type="predicted"/>
<dbReference type="InterPro" id="IPR011205">
    <property type="entry name" value="UCP015417_vWA"/>
</dbReference>
<dbReference type="OrthoDB" id="1149618at2759"/>
<dbReference type="OMA" id="HGVSHGY"/>
<accession>D8PPY1</accession>
<dbReference type="SUPFAM" id="SSF53300">
    <property type="entry name" value="vWA-like"/>
    <property type="match status" value="1"/>
</dbReference>
<dbReference type="PIRSF" id="PIRSF015417">
    <property type="entry name" value="T31B5_30_vWA"/>
    <property type="match status" value="1"/>
</dbReference>
<protein>
    <recommendedName>
        <fullName evidence="5">DUF2828 domain-containing protein</fullName>
    </recommendedName>
</protein>
<dbReference type="GeneID" id="9585925"/>
<evidence type="ECO:0008006" key="5">
    <source>
        <dbReference type="Google" id="ProtNLM"/>
    </source>
</evidence>
<name>D8PPY1_SCHCM</name>
<evidence type="ECO:0000313" key="3">
    <source>
        <dbReference type="EMBL" id="EFJ03013.1"/>
    </source>
</evidence>
<feature type="domain" description="DUF2828" evidence="1">
    <location>
        <begin position="13"/>
        <end position="420"/>
    </location>
</feature>
<dbReference type="VEuPathDB" id="FungiDB:SCHCODRAFT_02621969"/>
<dbReference type="InterPro" id="IPR056690">
    <property type="entry name" value="DUF7788"/>
</dbReference>
<reference evidence="3 4" key="1">
    <citation type="journal article" date="2010" name="Nat. Biotechnol.">
        <title>Genome sequence of the model mushroom Schizophyllum commune.</title>
        <authorList>
            <person name="Ohm R.A."/>
            <person name="de Jong J.F."/>
            <person name="Lugones L.G."/>
            <person name="Aerts A."/>
            <person name="Kothe E."/>
            <person name="Stajich J.E."/>
            <person name="de Vries R.P."/>
            <person name="Record E."/>
            <person name="Levasseur A."/>
            <person name="Baker S.E."/>
            <person name="Bartholomew K.A."/>
            <person name="Coutinho P.M."/>
            <person name="Erdmann S."/>
            <person name="Fowler T.J."/>
            <person name="Gathman A.C."/>
            <person name="Lombard V."/>
            <person name="Henrissat B."/>
            <person name="Knabe N."/>
            <person name="Kuees U."/>
            <person name="Lilly W.W."/>
            <person name="Lindquist E."/>
            <person name="Lucas S."/>
            <person name="Magnuson J.K."/>
            <person name="Piumi F."/>
            <person name="Raudaskoski M."/>
            <person name="Salamov A."/>
            <person name="Schmutz J."/>
            <person name="Schwarze F.W.M.R."/>
            <person name="vanKuyk P.A."/>
            <person name="Horton J.S."/>
            <person name="Grigoriev I.V."/>
            <person name="Woesten H.A.B."/>
        </authorList>
    </citation>
    <scope>NUCLEOTIDE SEQUENCE [LARGE SCALE GENOMIC DNA]</scope>
    <source>
        <strain evidence="4">H4-8 / FGSC 9210</strain>
    </source>
</reference>
<dbReference type="Pfam" id="PF11443">
    <property type="entry name" value="DUF2828"/>
    <property type="match status" value="1"/>
</dbReference>
<dbReference type="HOGENOM" id="CLU_011744_0_0_1"/>
<dbReference type="Proteomes" id="UP000007431">
    <property type="component" value="Unassembled WGS sequence"/>
</dbReference>
<dbReference type="Gene3D" id="3.40.50.410">
    <property type="entry name" value="von Willebrand factor, type A domain"/>
    <property type="match status" value="1"/>
</dbReference>
<evidence type="ECO:0000313" key="4">
    <source>
        <dbReference type="Proteomes" id="UP000007431"/>
    </source>
</evidence>
<dbReference type="eggNOG" id="ENOG502QT1I">
    <property type="taxonomic scope" value="Eukaryota"/>
</dbReference>
<evidence type="ECO:0000259" key="1">
    <source>
        <dbReference type="Pfam" id="PF11443"/>
    </source>
</evidence>
<dbReference type="AlphaFoldDB" id="D8PPY1"/>
<keyword evidence="4" id="KW-1185">Reference proteome</keyword>
<dbReference type="InParanoid" id="D8PPY1"/>